<evidence type="ECO:0000256" key="1">
    <source>
        <dbReference type="SAM" id="MobiDB-lite"/>
    </source>
</evidence>
<dbReference type="Proteomes" id="UP001302367">
    <property type="component" value="Chromosome 7"/>
</dbReference>
<feature type="region of interest" description="Disordered" evidence="1">
    <location>
        <begin position="1"/>
        <end position="22"/>
    </location>
</feature>
<dbReference type="EMBL" id="LKMD01000106">
    <property type="protein sequence ID" value="PIA91576.1"/>
    <property type="molecule type" value="Genomic_DNA"/>
</dbReference>
<evidence type="ECO:0000313" key="4">
    <source>
        <dbReference type="Proteomes" id="UP000230605"/>
    </source>
</evidence>
<sequence length="135" mass="14638">MRRDDKACEPWPSQSPVNITTPEQIRGGLDGYCYSEPEQRFLNETCAGKEPGKPMKSICVGGWTEDKVPMAAIHNCTSMIAPTTCGITPGDMAMAGPIALCEQQTDPEPQAKCIHANELRNRIKGSNSTETAKPT</sequence>
<dbReference type="Proteomes" id="UP000230605">
    <property type="component" value="Chromosome 7"/>
</dbReference>
<reference evidence="3 5" key="2">
    <citation type="submission" date="2023-09" db="EMBL/GenBank/DDBJ databases">
        <title>Complete-Gapless Cercospora beticola genome.</title>
        <authorList>
            <person name="Wyatt N.A."/>
            <person name="Spanner R.E."/>
            <person name="Bolton M.D."/>
        </authorList>
    </citation>
    <scope>NUCLEOTIDE SEQUENCE [LARGE SCALE GENOMIC DNA]</scope>
    <source>
        <strain evidence="3">Cb09-40</strain>
    </source>
</reference>
<accession>A0A2G5HG58</accession>
<dbReference type="OrthoDB" id="10371532at2759"/>
<evidence type="ECO:0000313" key="2">
    <source>
        <dbReference type="EMBL" id="PIA91576.1"/>
    </source>
</evidence>
<gene>
    <name evidence="2" type="ORF">CB0940_09369</name>
    <name evidence="3" type="ORF">RHO25_010973</name>
</gene>
<keyword evidence="5" id="KW-1185">Reference proteome</keyword>
<organism evidence="2 4">
    <name type="scientific">Cercospora beticola</name>
    <name type="common">Sugarbeet leaf spot fungus</name>
    <dbReference type="NCBI Taxonomy" id="122368"/>
    <lineage>
        <taxon>Eukaryota</taxon>
        <taxon>Fungi</taxon>
        <taxon>Dikarya</taxon>
        <taxon>Ascomycota</taxon>
        <taxon>Pezizomycotina</taxon>
        <taxon>Dothideomycetes</taxon>
        <taxon>Dothideomycetidae</taxon>
        <taxon>Mycosphaerellales</taxon>
        <taxon>Mycosphaerellaceae</taxon>
        <taxon>Cercospora</taxon>
    </lineage>
</organism>
<dbReference type="EMBL" id="CP134190">
    <property type="protein sequence ID" value="WPB06316.1"/>
    <property type="molecule type" value="Genomic_DNA"/>
</dbReference>
<feature type="compositionally biased region" description="Polar residues" evidence="1">
    <location>
        <begin position="12"/>
        <end position="22"/>
    </location>
</feature>
<dbReference type="AlphaFoldDB" id="A0A2G5HG58"/>
<name>A0A2G5HG58_CERBT</name>
<proteinExistence type="predicted"/>
<evidence type="ECO:0000313" key="3">
    <source>
        <dbReference type="EMBL" id="WPB06316.1"/>
    </source>
</evidence>
<reference evidence="2 4" key="1">
    <citation type="submission" date="2015-10" db="EMBL/GenBank/DDBJ databases">
        <title>The cercosporin biosynthetic gene cluster was horizontally transferred to several fungal lineages and shown to be expanded in Cercospora beticola based on microsynteny with recipient genomes.</title>
        <authorList>
            <person name="De Jonge R."/>
            <person name="Ebert M.K."/>
            <person name="Suttle J.C."/>
            <person name="Jurick Ii W.M."/>
            <person name="Secor G.A."/>
            <person name="Thomma B.P."/>
            <person name="Van De Peer Y."/>
            <person name="Bolton M.D."/>
        </authorList>
    </citation>
    <scope>NUCLEOTIDE SEQUENCE [LARGE SCALE GENOMIC DNA]</scope>
    <source>
        <strain evidence="2 4">09-40</strain>
    </source>
</reference>
<protein>
    <submittedName>
        <fullName evidence="2">Uncharacterized protein</fullName>
    </submittedName>
</protein>
<evidence type="ECO:0000313" key="5">
    <source>
        <dbReference type="Proteomes" id="UP001302367"/>
    </source>
</evidence>